<name>A0AA88AZM0_FICCA</name>
<dbReference type="GO" id="GO:0016813">
    <property type="term" value="F:hydrolase activity, acting on carbon-nitrogen (but not peptide) bonds, in linear amidines"/>
    <property type="evidence" value="ECO:0007669"/>
    <property type="project" value="InterPro"/>
</dbReference>
<gene>
    <name evidence="4" type="ORF">TIFTF001_022634</name>
</gene>
<dbReference type="SUPFAM" id="SSF53187">
    <property type="entry name" value="Zn-dependent exopeptidases"/>
    <property type="match status" value="1"/>
</dbReference>
<sequence length="121" mass="13374">MAPRFSHSAAILLLFFLLPFTATFGNSHEDPIIKTMEDFSGYPVHDSHSFISNSLSSLSVDAQSLQNQIDELSRLSDSPAPSVTRILYTEKDVLARRFIKNLMGLSGLSVREDAVGNIFGR</sequence>
<evidence type="ECO:0000313" key="5">
    <source>
        <dbReference type="Proteomes" id="UP001187192"/>
    </source>
</evidence>
<evidence type="ECO:0000313" key="4">
    <source>
        <dbReference type="EMBL" id="GMN53496.1"/>
    </source>
</evidence>
<dbReference type="Proteomes" id="UP001187192">
    <property type="component" value="Unassembled WGS sequence"/>
</dbReference>
<dbReference type="PANTHER" id="PTHR32494">
    <property type="entry name" value="ALLANTOATE DEIMINASE-RELATED"/>
    <property type="match status" value="1"/>
</dbReference>
<evidence type="ECO:0000256" key="3">
    <source>
        <dbReference type="SAM" id="SignalP"/>
    </source>
</evidence>
<dbReference type="PANTHER" id="PTHR32494:SF19">
    <property type="entry name" value="ALLANTOATE DEIMINASE-RELATED"/>
    <property type="match status" value="1"/>
</dbReference>
<feature type="signal peptide" evidence="3">
    <location>
        <begin position="1"/>
        <end position="25"/>
    </location>
</feature>
<evidence type="ECO:0000256" key="2">
    <source>
        <dbReference type="ARBA" id="ARBA00022801"/>
    </source>
</evidence>
<dbReference type="Gene3D" id="3.40.630.10">
    <property type="entry name" value="Zn peptidases"/>
    <property type="match status" value="1"/>
</dbReference>
<keyword evidence="3" id="KW-0732">Signal</keyword>
<feature type="chain" id="PRO_5041705432" evidence="3">
    <location>
        <begin position="26"/>
        <end position="121"/>
    </location>
</feature>
<dbReference type="EMBL" id="BTGU01000046">
    <property type="protein sequence ID" value="GMN53496.1"/>
    <property type="molecule type" value="Genomic_DNA"/>
</dbReference>
<reference evidence="4" key="1">
    <citation type="submission" date="2023-07" db="EMBL/GenBank/DDBJ databases">
        <title>draft genome sequence of fig (Ficus carica).</title>
        <authorList>
            <person name="Takahashi T."/>
            <person name="Nishimura K."/>
        </authorList>
    </citation>
    <scope>NUCLEOTIDE SEQUENCE</scope>
</reference>
<keyword evidence="1" id="KW-0479">Metal-binding</keyword>
<keyword evidence="5" id="KW-1185">Reference proteome</keyword>
<dbReference type="InterPro" id="IPR010158">
    <property type="entry name" value="Amidase_Cbmase"/>
</dbReference>
<comment type="caution">
    <text evidence="4">The sequence shown here is derived from an EMBL/GenBank/DDBJ whole genome shotgun (WGS) entry which is preliminary data.</text>
</comment>
<dbReference type="GO" id="GO:0046872">
    <property type="term" value="F:metal ion binding"/>
    <property type="evidence" value="ECO:0007669"/>
    <property type="project" value="UniProtKB-KW"/>
</dbReference>
<protein>
    <submittedName>
        <fullName evidence="4">Uncharacterized protein</fullName>
    </submittedName>
</protein>
<accession>A0AA88AZM0</accession>
<evidence type="ECO:0000256" key="1">
    <source>
        <dbReference type="ARBA" id="ARBA00022723"/>
    </source>
</evidence>
<proteinExistence type="predicted"/>
<dbReference type="AlphaFoldDB" id="A0AA88AZM0"/>
<keyword evidence="2" id="KW-0378">Hydrolase</keyword>
<organism evidence="4 5">
    <name type="scientific">Ficus carica</name>
    <name type="common">Common fig</name>
    <dbReference type="NCBI Taxonomy" id="3494"/>
    <lineage>
        <taxon>Eukaryota</taxon>
        <taxon>Viridiplantae</taxon>
        <taxon>Streptophyta</taxon>
        <taxon>Embryophyta</taxon>
        <taxon>Tracheophyta</taxon>
        <taxon>Spermatophyta</taxon>
        <taxon>Magnoliopsida</taxon>
        <taxon>eudicotyledons</taxon>
        <taxon>Gunneridae</taxon>
        <taxon>Pentapetalae</taxon>
        <taxon>rosids</taxon>
        <taxon>fabids</taxon>
        <taxon>Rosales</taxon>
        <taxon>Moraceae</taxon>
        <taxon>Ficeae</taxon>
        <taxon>Ficus</taxon>
    </lineage>
</organism>